<feature type="transmembrane region" description="Helical" evidence="1">
    <location>
        <begin position="359"/>
        <end position="381"/>
    </location>
</feature>
<dbReference type="GO" id="GO:0042910">
    <property type="term" value="F:xenobiotic transmembrane transporter activity"/>
    <property type="evidence" value="ECO:0007669"/>
    <property type="project" value="TreeGrafter"/>
</dbReference>
<feature type="transmembrane region" description="Helical" evidence="1">
    <location>
        <begin position="432"/>
        <end position="452"/>
    </location>
</feature>
<dbReference type="Gene3D" id="3.30.70.1320">
    <property type="entry name" value="Multidrug efflux transporter AcrB pore domain like"/>
    <property type="match status" value="1"/>
</dbReference>
<feature type="transmembrane region" description="Helical" evidence="1">
    <location>
        <begin position="16"/>
        <end position="36"/>
    </location>
</feature>
<reference evidence="3" key="1">
    <citation type="submission" date="2016-10" db="EMBL/GenBank/DDBJ databases">
        <authorList>
            <person name="Varghese N."/>
            <person name="Submissions S."/>
        </authorList>
    </citation>
    <scope>NUCLEOTIDE SEQUENCE [LARGE SCALE GENOMIC DNA]</scope>
    <source>
        <strain evidence="3">DSM 17616</strain>
    </source>
</reference>
<dbReference type="SUPFAM" id="SSF82866">
    <property type="entry name" value="Multidrug efflux transporter AcrB transmembrane domain"/>
    <property type="match status" value="2"/>
</dbReference>
<feature type="transmembrane region" description="Helical" evidence="1">
    <location>
        <begin position="1007"/>
        <end position="1033"/>
    </location>
</feature>
<gene>
    <name evidence="2" type="ORF">SAMN05660691_01595</name>
</gene>
<dbReference type="Gene3D" id="3.30.2090.10">
    <property type="entry name" value="Multidrug efflux transporter AcrB TolC docking domain, DN and DC subdomains"/>
    <property type="match status" value="2"/>
</dbReference>
<dbReference type="Proteomes" id="UP000199371">
    <property type="component" value="Unassembled WGS sequence"/>
</dbReference>
<feature type="transmembrane region" description="Helical" evidence="1">
    <location>
        <begin position="904"/>
        <end position="924"/>
    </location>
</feature>
<protein>
    <submittedName>
        <fullName evidence="2">Multidrug efflux pump subunit AcrB</fullName>
    </submittedName>
</protein>
<feature type="transmembrane region" description="Helical" evidence="1">
    <location>
        <begin position="458"/>
        <end position="477"/>
    </location>
</feature>
<dbReference type="Gene3D" id="1.20.1640.10">
    <property type="entry name" value="Multidrug efflux transporter AcrB transmembrane domain"/>
    <property type="match status" value="2"/>
</dbReference>
<dbReference type="EMBL" id="FNXF01000004">
    <property type="protein sequence ID" value="SEH80890.1"/>
    <property type="molecule type" value="Genomic_DNA"/>
</dbReference>
<dbReference type="PANTHER" id="PTHR32063">
    <property type="match status" value="1"/>
</dbReference>
<dbReference type="RefSeq" id="WP_092792056.1">
    <property type="nucleotide sequence ID" value="NZ_DASWWU010000011.1"/>
</dbReference>
<dbReference type="GO" id="GO:0005886">
    <property type="term" value="C:plasma membrane"/>
    <property type="evidence" value="ECO:0007669"/>
    <property type="project" value="TreeGrafter"/>
</dbReference>
<keyword evidence="1" id="KW-0812">Transmembrane</keyword>
<feature type="transmembrane region" description="Helical" evidence="1">
    <location>
        <begin position="387"/>
        <end position="412"/>
    </location>
</feature>
<dbReference type="SUPFAM" id="SSF82693">
    <property type="entry name" value="Multidrug efflux transporter AcrB pore domain, PN1, PN2, PC1 and PC2 subdomains"/>
    <property type="match status" value="2"/>
</dbReference>
<dbReference type="InterPro" id="IPR027463">
    <property type="entry name" value="AcrB_DN_DC_subdom"/>
</dbReference>
<organism evidence="2 3">
    <name type="scientific">Rheinheimera pacifica</name>
    <dbReference type="NCBI Taxonomy" id="173990"/>
    <lineage>
        <taxon>Bacteria</taxon>
        <taxon>Pseudomonadati</taxon>
        <taxon>Pseudomonadota</taxon>
        <taxon>Gammaproteobacteria</taxon>
        <taxon>Chromatiales</taxon>
        <taxon>Chromatiaceae</taxon>
        <taxon>Rheinheimera</taxon>
    </lineage>
</organism>
<evidence type="ECO:0000256" key="1">
    <source>
        <dbReference type="SAM" id="Phobius"/>
    </source>
</evidence>
<evidence type="ECO:0000313" key="2">
    <source>
        <dbReference type="EMBL" id="SEH80890.1"/>
    </source>
</evidence>
<keyword evidence="3" id="KW-1185">Reference proteome</keyword>
<keyword evidence="1" id="KW-1133">Transmembrane helix</keyword>
<feature type="transmembrane region" description="Helical" evidence="1">
    <location>
        <begin position="878"/>
        <end position="897"/>
    </location>
</feature>
<proteinExistence type="predicted"/>
<feature type="transmembrane region" description="Helical" evidence="1">
    <location>
        <begin position="976"/>
        <end position="995"/>
    </location>
</feature>
<dbReference type="OrthoDB" id="5287122at2"/>
<feature type="transmembrane region" description="Helical" evidence="1">
    <location>
        <begin position="549"/>
        <end position="571"/>
    </location>
</feature>
<feature type="transmembrane region" description="Helical" evidence="1">
    <location>
        <begin position="930"/>
        <end position="955"/>
    </location>
</feature>
<dbReference type="PRINTS" id="PR00702">
    <property type="entry name" value="ACRIFLAVINRP"/>
</dbReference>
<sequence>MDTNKGLISWFARNSVAANLLMAIILVAGIASVFTIKKQMFPEILLEQVNIRVPYLGAAPQEVESGVIDKIEESLRGVNGIKRIRSTAVEGLATVRAEIANNYNVQEVMDEIKTQVSAISSLPEQTEKPVVYRVRFESDVMWLSLYGDATERTLKELSKDIRDELRKLPGVSKVEVVGARDYEVSVELSELKLKEYGLTFDQVVSAIRGSSVDLPGGSIKSDSGNILLRTKGQAYFSQDFEDIVLLTFADGTRLALKDIATINDGFIEREDLSTFDGKNSVSIRVAAVGDDNTLKIADQVKAYVERKQKQLPSSVSIAHWGDSSYYLQGRLDLMSNNLVMGAFLVLLALTLFLEFRIAFWVMVGIPVCFLGAMAMLPLPMFNVSINMISLFGFILVLGIVVDDAIIIGESAYSEIEKRGKSVDSVIAGAKKVAMPATFGVLTTIAAFAPMLMVGGAQAPIWGSIAWVVVLCLIFSLVESKLILPSHIVNMDTKPWDPQRRGIFYSCGRACSNALKAVRMKVMSGLNHFIQKWYQPFVERCIHYRYVTMAAFMAMLILMFGVLGGGFVRWVFFPDIPSDFINANLTMQEGSSNQATVNALREAEAALVRANDKLYAEYNDSIIKHRLVFLNSDTAGQLVVELEKSEGREIDGFEIANRWRAEMPDIPGVKAFKINASTAGGGGADIALQLRGTNLDNLKLATEELKGRLAEYAGVYDIEDNLLGGNDEIVLQLKPEAHLLGLTLSDVARQVRYGFYGAEAQRVQRDGEEVKVMVRYPRTERSSVGSLENMRIRTADGGEIPFNQVASYTMQPSFSAINRVNGERAVTITAAADKSTIEPGKVVGEMRRTVIAEVTAKYEGVTGELDGASQDEMDAQVDLMKAGVFALFCIYALMAIPLKSYSQPLIIMSVIPFGLVGAVIGHMVLGLSMSIMSIFGLVALAGVVVNDSLVMVDFVNRAREEGLSIRQAVSQAGAQRFRAILLTSLTTFVGLAPIVLERSLQAKIVVPMAVSLAFGILFATIITLILIPALYVILEDVKNLFRSKERKIDTRVAPQAQQEQFQK</sequence>
<keyword evidence="1" id="KW-0472">Membrane</keyword>
<dbReference type="Pfam" id="PF00873">
    <property type="entry name" value="ACR_tran"/>
    <property type="match status" value="1"/>
</dbReference>
<dbReference type="Gene3D" id="3.30.70.1440">
    <property type="entry name" value="Multidrug efflux transporter AcrB pore domain"/>
    <property type="match status" value="1"/>
</dbReference>
<accession>A0A1H6L8R1</accession>
<dbReference type="SUPFAM" id="SSF82714">
    <property type="entry name" value="Multidrug efflux transporter AcrB TolC docking domain, DN and DC subdomains"/>
    <property type="match status" value="2"/>
</dbReference>
<dbReference type="Gene3D" id="3.30.70.1430">
    <property type="entry name" value="Multidrug efflux transporter AcrB pore domain"/>
    <property type="match status" value="2"/>
</dbReference>
<dbReference type="InterPro" id="IPR001036">
    <property type="entry name" value="Acrflvin-R"/>
</dbReference>
<evidence type="ECO:0000313" key="3">
    <source>
        <dbReference type="Proteomes" id="UP000199371"/>
    </source>
</evidence>
<dbReference type="PANTHER" id="PTHR32063:SF33">
    <property type="entry name" value="RND SUPERFAMILY EFFLUX PUMP PERMEASE COMPONENT"/>
    <property type="match status" value="1"/>
</dbReference>
<feature type="transmembrane region" description="Helical" evidence="1">
    <location>
        <begin position="333"/>
        <end position="352"/>
    </location>
</feature>
<dbReference type="STRING" id="173990.SAMN05660691_01595"/>
<dbReference type="AlphaFoldDB" id="A0A1H6L8R1"/>
<name>A0A1H6L8R1_9GAMM</name>